<dbReference type="SUPFAM" id="SSF52540">
    <property type="entry name" value="P-loop containing nucleoside triphosphate hydrolases"/>
    <property type="match status" value="1"/>
</dbReference>
<dbReference type="InterPro" id="IPR011335">
    <property type="entry name" value="Restrct_endonuc-II-like"/>
</dbReference>
<dbReference type="RefSeq" id="WP_093141079.1">
    <property type="nucleotide sequence ID" value="NZ_BMWO01000001.1"/>
</dbReference>
<evidence type="ECO:0000313" key="3">
    <source>
        <dbReference type="Proteomes" id="UP000199321"/>
    </source>
</evidence>
<protein>
    <submittedName>
        <fullName evidence="2">PD-(D/E)XK nuclease superfamily protein</fullName>
    </submittedName>
</protein>
<dbReference type="AlphaFoldDB" id="A0A1G7DE01"/>
<dbReference type="InterPro" id="IPR011604">
    <property type="entry name" value="PDDEXK-like_dom_sf"/>
</dbReference>
<organism evidence="2 3">
    <name type="scientific">Ulvibacter litoralis</name>
    <dbReference type="NCBI Taxonomy" id="227084"/>
    <lineage>
        <taxon>Bacteria</taxon>
        <taxon>Pseudomonadati</taxon>
        <taxon>Bacteroidota</taxon>
        <taxon>Flavobacteriia</taxon>
        <taxon>Flavobacteriales</taxon>
        <taxon>Flavobacteriaceae</taxon>
        <taxon>Ulvibacter</taxon>
    </lineage>
</organism>
<evidence type="ECO:0000313" key="2">
    <source>
        <dbReference type="EMBL" id="SDE49743.1"/>
    </source>
</evidence>
<dbReference type="Pfam" id="PF12705">
    <property type="entry name" value="PDDEXK_1"/>
    <property type="match status" value="1"/>
</dbReference>
<name>A0A1G7DE01_9FLAO</name>
<dbReference type="Proteomes" id="UP000199321">
    <property type="component" value="Unassembled WGS sequence"/>
</dbReference>
<feature type="domain" description="PD-(D/E)XK endonuclease-like" evidence="1">
    <location>
        <begin position="636"/>
        <end position="905"/>
    </location>
</feature>
<proteinExistence type="predicted"/>
<dbReference type="OrthoDB" id="9762792at2"/>
<accession>A0A1G7DE01</accession>
<dbReference type="InterPro" id="IPR027417">
    <property type="entry name" value="P-loop_NTPase"/>
</dbReference>
<gene>
    <name evidence="2" type="ORF">SAMN05421855_101922</name>
</gene>
<dbReference type="STRING" id="227084.SAMN05421855_101922"/>
<keyword evidence="3" id="KW-1185">Reference proteome</keyword>
<reference evidence="2 3" key="1">
    <citation type="submission" date="2016-10" db="EMBL/GenBank/DDBJ databases">
        <authorList>
            <person name="de Groot N.N."/>
        </authorList>
    </citation>
    <scope>NUCLEOTIDE SEQUENCE [LARGE SCALE GENOMIC DNA]</scope>
    <source>
        <strain evidence="2 3">DSM 16195</strain>
    </source>
</reference>
<sequence length="908" mass="104628">MQTFLEETIQSIQKEHDDVSSLTLILPSKRAGSFLLNLLRENATKTFFAPKIISIEEFIEELSDLKIIDTTELLFKSYEAYLKTESSQEKESFEIYTTWATTLIGDFNEIDRFLIEPKSFFTYLSNIQDINHWYVKDQKTPLIENYLKFWNSLHAFYETLKTDLLKEKLGYQGMVYRKAANDVESYIQNFGQKQHIFIGFNALNNAEQHIFQKLLETTNTKVYWDTDTHFFTDKKHSASLFLRKYASEWDYYKTNPFSISSNNFQKDKKFTFIEVQKNIGQAKYVGELLSKLSEEELNKTAIVLADEKLLIPILHSLPQNCNTVNITMGVTLKSFPVTTFFELLLNFHLRQKKLWYYKDVLSLINHPLAAVLIPDNNVIEASITTQNKSHISLETLLEAATTENRDILTVLFGDWKENSNTAIRQCLEILSRLKNNFSEKPIEYAVLHQIYQVFSKIEALNSSFAHLKSIKTVHDLFVDFCATATLDFKGDAYNGLQIMGILETRVLDFENIILTSVNEGILPAGKSNASFITFDLKQEFGLPKFTEKDAIYTYHFYHLLHRSKNVTLLYNNFSDGMNVGEKSRFLLQLEVENIPNHTIEKVVLAPSIEIKQSELRSIEKTKAVLTRIKEIAARGFSPSALTSYIRNPLDFYYQKIIKINEVEEVEETVAANTLGTIVHDTLEAFYKPYEGSFLTSEILLNMKKESPKEVTKQFIKTFKGGTFDKGKNLLIFEVAKRYVTNFIDYELSELKAGNTIKIVQIENNLDVDVPIPELDFPVKVAGKVDRVDEYNGQLRIIDYKTGKVEQTHLEIIDWEVLTDDYKYSKVVQVLAYTLMMNAQMPIQDVEAGIISFKNLQSGFLKFATKTGVRGPKNHQITQETLATYSEELKKLILEICDPSIPFTEKEIM</sequence>
<dbReference type="SUPFAM" id="SSF52980">
    <property type="entry name" value="Restriction endonuclease-like"/>
    <property type="match status" value="1"/>
</dbReference>
<evidence type="ECO:0000259" key="1">
    <source>
        <dbReference type="Pfam" id="PF12705"/>
    </source>
</evidence>
<dbReference type="InterPro" id="IPR038726">
    <property type="entry name" value="PDDEXK_AddAB-type"/>
</dbReference>
<dbReference type="EMBL" id="FNBA01000001">
    <property type="protein sequence ID" value="SDE49743.1"/>
    <property type="molecule type" value="Genomic_DNA"/>
</dbReference>
<dbReference type="Gene3D" id="3.90.320.10">
    <property type="match status" value="1"/>
</dbReference>